<organism evidence="13">
    <name type="scientific">Oikopleura dioica</name>
    <name type="common">Tunicate</name>
    <dbReference type="NCBI Taxonomy" id="34765"/>
    <lineage>
        <taxon>Eukaryota</taxon>
        <taxon>Metazoa</taxon>
        <taxon>Chordata</taxon>
        <taxon>Tunicata</taxon>
        <taxon>Appendicularia</taxon>
        <taxon>Copelata</taxon>
        <taxon>Oikopleuridae</taxon>
        <taxon>Oikopleura</taxon>
    </lineage>
</organism>
<feature type="compositionally biased region" description="Acidic residues" evidence="9">
    <location>
        <begin position="974"/>
        <end position="987"/>
    </location>
</feature>
<keyword evidence="14" id="KW-1185">Reference proteome</keyword>
<dbReference type="GO" id="GO:0070828">
    <property type="term" value="P:heterochromatin organization"/>
    <property type="evidence" value="ECO:0007669"/>
    <property type="project" value="TreeGrafter"/>
</dbReference>
<evidence type="ECO:0000259" key="12">
    <source>
        <dbReference type="PROSITE" id="PS50868"/>
    </source>
</evidence>
<evidence type="ECO:0000256" key="7">
    <source>
        <dbReference type="ARBA" id="ARBA00022853"/>
    </source>
</evidence>
<dbReference type="Pfam" id="PF00856">
    <property type="entry name" value="SET"/>
    <property type="match status" value="1"/>
</dbReference>
<evidence type="ECO:0000259" key="11">
    <source>
        <dbReference type="PROSITE" id="PS50867"/>
    </source>
</evidence>
<dbReference type="PROSITE" id="PS50868">
    <property type="entry name" value="POST_SET"/>
    <property type="match status" value="1"/>
</dbReference>
<feature type="compositionally biased region" description="Basic and acidic residues" evidence="9">
    <location>
        <begin position="1036"/>
        <end position="1060"/>
    </location>
</feature>
<dbReference type="PROSITE" id="PS50280">
    <property type="entry name" value="SET"/>
    <property type="match status" value="1"/>
</dbReference>
<dbReference type="Proteomes" id="UP000001307">
    <property type="component" value="Unassembled WGS sequence"/>
</dbReference>
<evidence type="ECO:0000259" key="10">
    <source>
        <dbReference type="PROSITE" id="PS50280"/>
    </source>
</evidence>
<evidence type="ECO:0000313" key="13">
    <source>
        <dbReference type="EMBL" id="CBY08445.1"/>
    </source>
</evidence>
<evidence type="ECO:0000256" key="4">
    <source>
        <dbReference type="ARBA" id="ARBA00022603"/>
    </source>
</evidence>
<dbReference type="GO" id="GO:0005694">
    <property type="term" value="C:chromosome"/>
    <property type="evidence" value="ECO:0007669"/>
    <property type="project" value="UniProtKB-SubCell"/>
</dbReference>
<keyword evidence="3" id="KW-0158">Chromosome</keyword>
<feature type="domain" description="Post-SET" evidence="12">
    <location>
        <begin position="1160"/>
        <end position="1176"/>
    </location>
</feature>
<feature type="domain" description="Pre-SET" evidence="11">
    <location>
        <begin position="823"/>
        <end position="893"/>
    </location>
</feature>
<evidence type="ECO:0000256" key="6">
    <source>
        <dbReference type="ARBA" id="ARBA00022691"/>
    </source>
</evidence>
<dbReference type="PANTHER" id="PTHR46024:SF1">
    <property type="entry name" value="HISTONE-LYSINE N-METHYLTRANSFERASE EGGLESS"/>
    <property type="match status" value="1"/>
</dbReference>
<dbReference type="AlphaFoldDB" id="E4X9N6"/>
<accession>E4X9N6</accession>
<keyword evidence="6" id="KW-0949">S-adenosyl-L-methionine</keyword>
<dbReference type="InterPro" id="IPR046341">
    <property type="entry name" value="SET_dom_sf"/>
</dbReference>
<dbReference type="PROSITE" id="PS50867">
    <property type="entry name" value="PRE_SET"/>
    <property type="match status" value="1"/>
</dbReference>
<keyword evidence="7" id="KW-0156">Chromatin regulator</keyword>
<evidence type="ECO:0000256" key="9">
    <source>
        <dbReference type="SAM" id="MobiDB-lite"/>
    </source>
</evidence>
<dbReference type="CDD" id="cd10517">
    <property type="entry name" value="SET_SETDB1"/>
    <property type="match status" value="1"/>
</dbReference>
<dbReference type="InterPro" id="IPR003616">
    <property type="entry name" value="Post-SET_dom"/>
</dbReference>
<dbReference type="Gene3D" id="2.170.270.10">
    <property type="entry name" value="SET domain"/>
    <property type="match status" value="2"/>
</dbReference>
<comment type="subcellular location">
    <subcellularLocation>
        <location evidence="2">Chromosome</location>
    </subcellularLocation>
    <subcellularLocation>
        <location evidence="1">Nucleus</location>
    </subcellularLocation>
</comment>
<dbReference type="GO" id="GO:0010629">
    <property type="term" value="P:negative regulation of gene expression"/>
    <property type="evidence" value="ECO:0007669"/>
    <property type="project" value="TreeGrafter"/>
</dbReference>
<dbReference type="SMART" id="SM00468">
    <property type="entry name" value="PreSET"/>
    <property type="match status" value="1"/>
</dbReference>
<protein>
    <recommendedName>
        <fullName evidence="15">SET domain-containing protein</fullName>
    </recommendedName>
</protein>
<feature type="compositionally biased region" description="Basic residues" evidence="9">
    <location>
        <begin position="1016"/>
        <end position="1035"/>
    </location>
</feature>
<dbReference type="SUPFAM" id="SSF82199">
    <property type="entry name" value="SET domain"/>
    <property type="match status" value="1"/>
</dbReference>
<dbReference type="SMART" id="SM00317">
    <property type="entry name" value="SET"/>
    <property type="match status" value="1"/>
</dbReference>
<dbReference type="GO" id="GO:0032259">
    <property type="term" value="P:methylation"/>
    <property type="evidence" value="ECO:0007669"/>
    <property type="project" value="UniProtKB-KW"/>
</dbReference>
<evidence type="ECO:0000256" key="1">
    <source>
        <dbReference type="ARBA" id="ARBA00004123"/>
    </source>
</evidence>
<keyword evidence="4" id="KW-0489">Methyltransferase</keyword>
<dbReference type="OrthoDB" id="5792673at2759"/>
<gene>
    <name evidence="13" type="ORF">GSOID_T00005016001</name>
</gene>
<keyword evidence="5" id="KW-0808">Transferase</keyword>
<feature type="compositionally biased region" description="Basic and acidic residues" evidence="9">
    <location>
        <begin position="963"/>
        <end position="973"/>
    </location>
</feature>
<dbReference type="GO" id="GO:0008270">
    <property type="term" value="F:zinc ion binding"/>
    <property type="evidence" value="ECO:0007669"/>
    <property type="project" value="InterPro"/>
</dbReference>
<dbReference type="InParanoid" id="E4X9N6"/>
<evidence type="ECO:0000313" key="14">
    <source>
        <dbReference type="Proteomes" id="UP000001307"/>
    </source>
</evidence>
<dbReference type="GO" id="GO:0005634">
    <property type="term" value="C:nucleus"/>
    <property type="evidence" value="ECO:0007669"/>
    <property type="project" value="UniProtKB-SubCell"/>
</dbReference>
<evidence type="ECO:0000256" key="3">
    <source>
        <dbReference type="ARBA" id="ARBA00022454"/>
    </source>
</evidence>
<keyword evidence="8" id="KW-0539">Nucleus</keyword>
<dbReference type="Pfam" id="PF05033">
    <property type="entry name" value="Pre-SET"/>
    <property type="match status" value="1"/>
</dbReference>
<dbReference type="InterPro" id="IPR001214">
    <property type="entry name" value="SET_dom"/>
</dbReference>
<evidence type="ECO:0000256" key="5">
    <source>
        <dbReference type="ARBA" id="ARBA00022679"/>
    </source>
</evidence>
<feature type="region of interest" description="Disordered" evidence="9">
    <location>
        <begin position="963"/>
        <end position="1085"/>
    </location>
</feature>
<reference evidence="13" key="1">
    <citation type="journal article" date="2010" name="Science">
        <title>Plasticity of animal genome architecture unmasked by rapid evolution of a pelagic tunicate.</title>
        <authorList>
            <person name="Denoeud F."/>
            <person name="Henriet S."/>
            <person name="Mungpakdee S."/>
            <person name="Aury J.M."/>
            <person name="Da Silva C."/>
            <person name="Brinkmann H."/>
            <person name="Mikhaleva J."/>
            <person name="Olsen L.C."/>
            <person name="Jubin C."/>
            <person name="Canestro C."/>
            <person name="Bouquet J.M."/>
            <person name="Danks G."/>
            <person name="Poulain J."/>
            <person name="Campsteijn C."/>
            <person name="Adamski M."/>
            <person name="Cross I."/>
            <person name="Yadetie F."/>
            <person name="Muffato M."/>
            <person name="Louis A."/>
            <person name="Butcher S."/>
            <person name="Tsagkogeorga G."/>
            <person name="Konrad A."/>
            <person name="Singh S."/>
            <person name="Jensen M.F."/>
            <person name="Cong E.H."/>
            <person name="Eikeseth-Otteraa H."/>
            <person name="Noel B."/>
            <person name="Anthouard V."/>
            <person name="Porcel B.M."/>
            <person name="Kachouri-Lafond R."/>
            <person name="Nishino A."/>
            <person name="Ugolini M."/>
            <person name="Chourrout P."/>
            <person name="Nishida H."/>
            <person name="Aasland R."/>
            <person name="Huzurbazar S."/>
            <person name="Westhof E."/>
            <person name="Delsuc F."/>
            <person name="Lehrach H."/>
            <person name="Reinhardt R."/>
            <person name="Weissenbach J."/>
            <person name="Roy S.W."/>
            <person name="Artiguenave F."/>
            <person name="Postlethwait J.H."/>
            <person name="Manak J.R."/>
            <person name="Thompson E.M."/>
            <person name="Jaillon O."/>
            <person name="Du Pasquier L."/>
            <person name="Boudinot P."/>
            <person name="Liberles D.A."/>
            <person name="Volff J.N."/>
            <person name="Philippe H."/>
            <person name="Lenhard B."/>
            <person name="Roest Crollius H."/>
            <person name="Wincker P."/>
            <person name="Chourrout D."/>
        </authorList>
    </citation>
    <scope>NUCLEOTIDE SEQUENCE [LARGE SCALE GENOMIC DNA]</scope>
</reference>
<evidence type="ECO:0000256" key="8">
    <source>
        <dbReference type="ARBA" id="ARBA00023242"/>
    </source>
</evidence>
<evidence type="ECO:0008006" key="15">
    <source>
        <dbReference type="Google" id="ProtNLM"/>
    </source>
</evidence>
<name>E4X9N6_OIKDI</name>
<evidence type="ECO:0000256" key="2">
    <source>
        <dbReference type="ARBA" id="ARBA00004286"/>
    </source>
</evidence>
<proteinExistence type="predicted"/>
<dbReference type="GO" id="GO:0046974">
    <property type="term" value="F:histone H3K9 methyltransferase activity"/>
    <property type="evidence" value="ECO:0007669"/>
    <property type="project" value="TreeGrafter"/>
</dbReference>
<dbReference type="PANTHER" id="PTHR46024">
    <property type="entry name" value="HISTONE-LYSINE N-METHYLTRANSFERASE EGGLESS"/>
    <property type="match status" value="1"/>
</dbReference>
<feature type="domain" description="SET" evidence="10">
    <location>
        <begin position="896"/>
        <end position="1151"/>
    </location>
</feature>
<dbReference type="InterPro" id="IPR051516">
    <property type="entry name" value="SETDB_methyltransferase"/>
</dbReference>
<dbReference type="EMBL" id="FN653031">
    <property type="protein sequence ID" value="CBY08445.1"/>
    <property type="molecule type" value="Genomic_DNA"/>
</dbReference>
<sequence>MTEPAVEIISDESDTAKVVDDDLIIIEPGNADTDKVYADDAFLKEFTDEDLETRGFRDFLMQQFDIIEKDHMSRMPSIRKRILILETQDELNEKLQELEAVYKSSFRDMEKVKEFIRNHELYANSISENNLVHVRKELGIQPELILGNTTTGPLDSVEENEVTLDGNLFLGGALLVLLEEDWLKKCGLEQGWKSIAARRRTAHALPCSASGKSKKMCRGTAIKNRCRAAAPKFRRCRVGEGKQFKGISIPGVENKTKRSVDRFNEHGGRNLNAWDLLENESIPQWFTGRLEDIVIKPGNEMVIHRAEYHVSLTGIDGIKDHSLGVIVDYTKLAFAHSDMRPGECRPRLKKLTLGLRVVAPLAPLTEGNFHYSRKKYNTHHAVENTLMYPGVIVETPKMKRDDKKVRYPNGGRVCIFFTCGIWRYCEPTDVFIYAPSHAENTPPTQDYFDFPYQKISKAITIEWLKKSRSGKFSVFSDKFMIQYLLAPKPAHNHKPSITCMVNTPPGVRMIINARLPSIFQNATQNLLNREEQRTFIFHPAEIIQTDCNMILLQWRFDTKSVPFSQEPYKNVYREWIFKGSLQIQRLFDRFFPHTHNEVPSKHNRFQGKKSYTPRVSATKKGKKSTSWTIGYCDLTGDDDAIENLDFIYLQIPKSSVKSASCSNGHVCTPSCANWLDARAPEDVIKEYPLLLRPMVFGFERVRRAGIEKHAEMPHDMLNMIYKTACKRDITNRKELDRFLVATTLSQFLEHDCFSFDMKVQVNRRVDKEKLKGFICEDFSEGKENRPIPMYNQVDNDRPPEMIYYVRPILHASARINMEKEFLLSCNCTDGCRRNCPCNLQTAEGAQKLDACYRNYIYGRLVDIIATGIFECNSNCKCKNCIDKPCQNSIVQRGLRQDLQLFKTFKKGWGVRTMSDIPFGAFICIYAGIVRSEDEAERHGRKLGDEYFANLDYIESGERTKWDVNRNKDSGKESEDSEDEKEPESDEEKFEKKDGEQAFAPASHHFINPSQDGQLRRSSRKRKKKVSKKAARNKSTSRKEKKSEKDDKLEKEDEKPEKQDDFSDSEEEWSRTREFFQTEEELQPQEDRGKRIMYVIDAKHQGNFGRYLNHSCAPNLDTQNVIINTADLRMPTVAFFARRNIKAGEELCWDYQYSLDPDPEKGLKCFCGTSACRGRLR</sequence>
<dbReference type="InterPro" id="IPR007728">
    <property type="entry name" value="Pre-SET_dom"/>
</dbReference>